<dbReference type="CDD" id="cd16899">
    <property type="entry name" value="LYZ_C_invert"/>
    <property type="match status" value="1"/>
</dbReference>
<feature type="domain" description="Glycosyl hydrolases family 22 (GH22)" evidence="10">
    <location>
        <begin position="102"/>
        <end position="120"/>
    </location>
</feature>
<evidence type="ECO:0000256" key="6">
    <source>
        <dbReference type="ARBA" id="ARBA00023157"/>
    </source>
</evidence>
<dbReference type="PRINTS" id="PR00135">
    <property type="entry name" value="LYZLACT"/>
</dbReference>
<evidence type="ECO:0000256" key="5">
    <source>
        <dbReference type="ARBA" id="ARBA00022729"/>
    </source>
</evidence>
<dbReference type="SMART" id="SM00263">
    <property type="entry name" value="LYZ1"/>
    <property type="match status" value="1"/>
</dbReference>
<dbReference type="PROSITE" id="PS00128">
    <property type="entry name" value="GLYCOSYL_HYDROL_F22_1"/>
    <property type="match status" value="1"/>
</dbReference>
<name>B4J6D3_DROGR</name>
<dbReference type="SUPFAM" id="SSF53955">
    <property type="entry name" value="Lysozyme-like"/>
    <property type="match status" value="1"/>
</dbReference>
<dbReference type="EMBL" id="CH916367">
    <property type="protein sequence ID" value="EDW00906.1"/>
    <property type="molecule type" value="Genomic_DNA"/>
</dbReference>
<evidence type="ECO:0000256" key="1">
    <source>
        <dbReference type="ARBA" id="ARBA00000632"/>
    </source>
</evidence>
<evidence type="ECO:0000256" key="3">
    <source>
        <dbReference type="ARBA" id="ARBA00022529"/>
    </source>
</evidence>
<protein>
    <recommendedName>
        <fullName evidence="2">lysozyme</fullName>
        <ecNumber evidence="2">3.2.1.17</ecNumber>
    </recommendedName>
</protein>
<dbReference type="GO" id="GO:0003796">
    <property type="term" value="F:lysozyme activity"/>
    <property type="evidence" value="ECO:0007669"/>
    <property type="project" value="UniProtKB-EC"/>
</dbReference>
<evidence type="ECO:0000256" key="2">
    <source>
        <dbReference type="ARBA" id="ARBA00012732"/>
    </source>
</evidence>
<keyword evidence="7" id="KW-0378">Hydrolase</keyword>
<accession>B4J6D3</accession>
<dbReference type="GO" id="GO:0042742">
    <property type="term" value="P:defense response to bacterium"/>
    <property type="evidence" value="ECO:0007669"/>
    <property type="project" value="UniProtKB-KW"/>
</dbReference>
<dbReference type="PhylomeDB" id="B4J6D3"/>
<keyword evidence="3" id="KW-0929">Antimicrobial</keyword>
<dbReference type="PROSITE" id="PS51348">
    <property type="entry name" value="GLYCOSYL_HYDROL_F22_2"/>
    <property type="match status" value="1"/>
</dbReference>
<comment type="catalytic activity">
    <reaction evidence="1">
        <text>Hydrolysis of (1-&gt;4)-beta-linkages between N-acetylmuramic acid and N-acetyl-D-glucosamine residues in a peptidoglycan and between N-acetyl-D-glucosamine residues in chitodextrins.</text>
        <dbReference type="EC" id="3.2.1.17"/>
    </reaction>
</comment>
<evidence type="ECO:0000313" key="12">
    <source>
        <dbReference type="Proteomes" id="UP000001070"/>
    </source>
</evidence>
<dbReference type="Gene3D" id="1.10.530.10">
    <property type="match status" value="1"/>
</dbReference>
<dbReference type="PANTHER" id="PTHR11407:SF36">
    <property type="entry name" value="GEO02684P1-RELATED"/>
    <property type="match status" value="1"/>
</dbReference>
<dbReference type="InterPro" id="IPR023346">
    <property type="entry name" value="Lysozyme-like_dom_sf"/>
</dbReference>
<reference evidence="11 12" key="1">
    <citation type="journal article" date="2007" name="Nature">
        <title>Evolution of genes and genomes on the Drosophila phylogeny.</title>
        <authorList>
            <consortium name="Drosophila 12 Genomes Consortium"/>
            <person name="Clark A.G."/>
            <person name="Eisen M.B."/>
            <person name="Smith D.R."/>
            <person name="Bergman C.M."/>
            <person name="Oliver B."/>
            <person name="Markow T.A."/>
            <person name="Kaufman T.C."/>
            <person name="Kellis M."/>
            <person name="Gelbart W."/>
            <person name="Iyer V.N."/>
            <person name="Pollard D.A."/>
            <person name="Sackton T.B."/>
            <person name="Larracuente A.M."/>
            <person name="Singh N.D."/>
            <person name="Abad J.P."/>
            <person name="Abt D.N."/>
            <person name="Adryan B."/>
            <person name="Aguade M."/>
            <person name="Akashi H."/>
            <person name="Anderson W.W."/>
            <person name="Aquadro C.F."/>
            <person name="Ardell D.H."/>
            <person name="Arguello R."/>
            <person name="Artieri C.G."/>
            <person name="Barbash D.A."/>
            <person name="Barker D."/>
            <person name="Barsanti P."/>
            <person name="Batterham P."/>
            <person name="Batzoglou S."/>
            <person name="Begun D."/>
            <person name="Bhutkar A."/>
            <person name="Blanco E."/>
            <person name="Bosak S.A."/>
            <person name="Bradley R.K."/>
            <person name="Brand A.D."/>
            <person name="Brent M.R."/>
            <person name="Brooks A.N."/>
            <person name="Brown R.H."/>
            <person name="Butlin R.K."/>
            <person name="Caggese C."/>
            <person name="Calvi B.R."/>
            <person name="Bernardo de Carvalho A."/>
            <person name="Caspi A."/>
            <person name="Castrezana S."/>
            <person name="Celniker S.E."/>
            <person name="Chang J.L."/>
            <person name="Chapple C."/>
            <person name="Chatterji S."/>
            <person name="Chinwalla A."/>
            <person name="Civetta A."/>
            <person name="Clifton S.W."/>
            <person name="Comeron J.M."/>
            <person name="Costello J.C."/>
            <person name="Coyne J.A."/>
            <person name="Daub J."/>
            <person name="David R.G."/>
            <person name="Delcher A.L."/>
            <person name="Delehaunty K."/>
            <person name="Do C.B."/>
            <person name="Ebling H."/>
            <person name="Edwards K."/>
            <person name="Eickbush T."/>
            <person name="Evans J.D."/>
            <person name="Filipski A."/>
            <person name="Findeiss S."/>
            <person name="Freyhult E."/>
            <person name="Fulton L."/>
            <person name="Fulton R."/>
            <person name="Garcia A.C."/>
            <person name="Gardiner A."/>
            <person name="Garfield D.A."/>
            <person name="Garvin B.E."/>
            <person name="Gibson G."/>
            <person name="Gilbert D."/>
            <person name="Gnerre S."/>
            <person name="Godfrey J."/>
            <person name="Good R."/>
            <person name="Gotea V."/>
            <person name="Gravely B."/>
            <person name="Greenberg A.J."/>
            <person name="Griffiths-Jones S."/>
            <person name="Gross S."/>
            <person name="Guigo R."/>
            <person name="Gustafson E.A."/>
            <person name="Haerty W."/>
            <person name="Hahn M.W."/>
            <person name="Halligan D.L."/>
            <person name="Halpern A.L."/>
            <person name="Halter G.M."/>
            <person name="Han M.V."/>
            <person name="Heger A."/>
            <person name="Hillier L."/>
            <person name="Hinrichs A.S."/>
            <person name="Holmes I."/>
            <person name="Hoskins R.A."/>
            <person name="Hubisz M.J."/>
            <person name="Hultmark D."/>
            <person name="Huntley M.A."/>
            <person name="Jaffe D.B."/>
            <person name="Jagadeeshan S."/>
            <person name="Jeck W.R."/>
            <person name="Johnson J."/>
            <person name="Jones C.D."/>
            <person name="Jordan W.C."/>
            <person name="Karpen G.H."/>
            <person name="Kataoka E."/>
            <person name="Keightley P.D."/>
            <person name="Kheradpour P."/>
            <person name="Kirkness E.F."/>
            <person name="Koerich L.B."/>
            <person name="Kristiansen K."/>
            <person name="Kudrna D."/>
            <person name="Kulathinal R.J."/>
            <person name="Kumar S."/>
            <person name="Kwok R."/>
            <person name="Lander E."/>
            <person name="Langley C.H."/>
            <person name="Lapoint R."/>
            <person name="Lazzaro B.P."/>
            <person name="Lee S.J."/>
            <person name="Levesque L."/>
            <person name="Li R."/>
            <person name="Lin C.F."/>
            <person name="Lin M.F."/>
            <person name="Lindblad-Toh K."/>
            <person name="Llopart A."/>
            <person name="Long M."/>
            <person name="Low L."/>
            <person name="Lozovsky E."/>
            <person name="Lu J."/>
            <person name="Luo M."/>
            <person name="Machado C.A."/>
            <person name="Makalowski W."/>
            <person name="Marzo M."/>
            <person name="Matsuda M."/>
            <person name="Matzkin L."/>
            <person name="McAllister B."/>
            <person name="McBride C.S."/>
            <person name="McKernan B."/>
            <person name="McKernan K."/>
            <person name="Mendez-Lago M."/>
            <person name="Minx P."/>
            <person name="Mollenhauer M.U."/>
            <person name="Montooth K."/>
            <person name="Mount S.M."/>
            <person name="Mu X."/>
            <person name="Myers E."/>
            <person name="Negre B."/>
            <person name="Newfeld S."/>
            <person name="Nielsen R."/>
            <person name="Noor M.A."/>
            <person name="O'Grady P."/>
            <person name="Pachter L."/>
            <person name="Papaceit M."/>
            <person name="Parisi M.J."/>
            <person name="Parisi M."/>
            <person name="Parts L."/>
            <person name="Pedersen J.S."/>
            <person name="Pesole G."/>
            <person name="Phillippy A.M."/>
            <person name="Ponting C.P."/>
            <person name="Pop M."/>
            <person name="Porcelli D."/>
            <person name="Powell J.R."/>
            <person name="Prohaska S."/>
            <person name="Pruitt K."/>
            <person name="Puig M."/>
            <person name="Quesneville H."/>
            <person name="Ram K.R."/>
            <person name="Rand D."/>
            <person name="Rasmussen M.D."/>
            <person name="Reed L.K."/>
            <person name="Reenan R."/>
            <person name="Reily A."/>
            <person name="Remington K.A."/>
            <person name="Rieger T.T."/>
            <person name="Ritchie M.G."/>
            <person name="Robin C."/>
            <person name="Rogers Y.H."/>
            <person name="Rohde C."/>
            <person name="Rozas J."/>
            <person name="Rubenfield M.J."/>
            <person name="Ruiz A."/>
            <person name="Russo S."/>
            <person name="Salzberg S.L."/>
            <person name="Sanchez-Gracia A."/>
            <person name="Saranga D.J."/>
            <person name="Sato H."/>
            <person name="Schaeffer S.W."/>
            <person name="Schatz M.C."/>
            <person name="Schlenke T."/>
            <person name="Schwartz R."/>
            <person name="Segarra C."/>
            <person name="Singh R.S."/>
            <person name="Sirot L."/>
            <person name="Sirota M."/>
            <person name="Sisneros N.B."/>
            <person name="Smith C.D."/>
            <person name="Smith T.F."/>
            <person name="Spieth J."/>
            <person name="Stage D.E."/>
            <person name="Stark A."/>
            <person name="Stephan W."/>
            <person name="Strausberg R.L."/>
            <person name="Strempel S."/>
            <person name="Sturgill D."/>
            <person name="Sutton G."/>
            <person name="Sutton G.G."/>
            <person name="Tao W."/>
            <person name="Teichmann S."/>
            <person name="Tobari Y.N."/>
            <person name="Tomimura Y."/>
            <person name="Tsolas J.M."/>
            <person name="Valente V.L."/>
            <person name="Venter E."/>
            <person name="Venter J.C."/>
            <person name="Vicario S."/>
            <person name="Vieira F.G."/>
            <person name="Vilella A.J."/>
            <person name="Villasante A."/>
            <person name="Walenz B."/>
            <person name="Wang J."/>
            <person name="Wasserman M."/>
            <person name="Watts T."/>
            <person name="Wilson D."/>
            <person name="Wilson R.K."/>
            <person name="Wing R.A."/>
            <person name="Wolfner M.F."/>
            <person name="Wong A."/>
            <person name="Wong G.K."/>
            <person name="Wu C.I."/>
            <person name="Wu G."/>
            <person name="Yamamoto D."/>
            <person name="Yang H.P."/>
            <person name="Yang S.P."/>
            <person name="Yorke J.A."/>
            <person name="Yoshida K."/>
            <person name="Zdobnov E."/>
            <person name="Zhang P."/>
            <person name="Zhang Y."/>
            <person name="Zimin A.V."/>
            <person name="Baldwin J."/>
            <person name="Abdouelleil A."/>
            <person name="Abdulkadir J."/>
            <person name="Abebe A."/>
            <person name="Abera B."/>
            <person name="Abreu J."/>
            <person name="Acer S.C."/>
            <person name="Aftuck L."/>
            <person name="Alexander A."/>
            <person name="An P."/>
            <person name="Anderson E."/>
            <person name="Anderson S."/>
            <person name="Arachi H."/>
            <person name="Azer M."/>
            <person name="Bachantsang P."/>
            <person name="Barry A."/>
            <person name="Bayul T."/>
            <person name="Berlin A."/>
            <person name="Bessette D."/>
            <person name="Bloom T."/>
            <person name="Blye J."/>
            <person name="Boguslavskiy L."/>
            <person name="Bonnet C."/>
            <person name="Boukhgalter B."/>
            <person name="Bourzgui I."/>
            <person name="Brown A."/>
            <person name="Cahill P."/>
            <person name="Channer S."/>
            <person name="Cheshatsang Y."/>
            <person name="Chuda L."/>
            <person name="Citroen M."/>
            <person name="Collymore A."/>
            <person name="Cooke P."/>
            <person name="Costello M."/>
            <person name="D'Aco K."/>
            <person name="Daza R."/>
            <person name="De Haan G."/>
            <person name="DeGray S."/>
            <person name="DeMaso C."/>
            <person name="Dhargay N."/>
            <person name="Dooley K."/>
            <person name="Dooley E."/>
            <person name="Doricent M."/>
            <person name="Dorje P."/>
            <person name="Dorjee K."/>
            <person name="Dupes A."/>
            <person name="Elong R."/>
            <person name="Falk J."/>
            <person name="Farina A."/>
            <person name="Faro S."/>
            <person name="Ferguson D."/>
            <person name="Fisher S."/>
            <person name="Foley C.D."/>
            <person name="Franke A."/>
            <person name="Friedrich D."/>
            <person name="Gadbois L."/>
            <person name="Gearin G."/>
            <person name="Gearin C.R."/>
            <person name="Giannoukos G."/>
            <person name="Goode T."/>
            <person name="Graham J."/>
            <person name="Grandbois E."/>
            <person name="Grewal S."/>
            <person name="Gyaltsen K."/>
            <person name="Hafez N."/>
            <person name="Hagos B."/>
            <person name="Hall J."/>
            <person name="Henson C."/>
            <person name="Hollinger A."/>
            <person name="Honan T."/>
            <person name="Huard M.D."/>
            <person name="Hughes L."/>
            <person name="Hurhula B."/>
            <person name="Husby M.E."/>
            <person name="Kamat A."/>
            <person name="Kanga B."/>
            <person name="Kashin S."/>
            <person name="Khazanovich D."/>
            <person name="Kisner P."/>
            <person name="Lance K."/>
            <person name="Lara M."/>
            <person name="Lee W."/>
            <person name="Lennon N."/>
            <person name="Letendre F."/>
            <person name="LeVine R."/>
            <person name="Lipovsky A."/>
            <person name="Liu X."/>
            <person name="Liu J."/>
            <person name="Liu S."/>
            <person name="Lokyitsang T."/>
            <person name="Lokyitsang Y."/>
            <person name="Lubonja R."/>
            <person name="Lui A."/>
            <person name="MacDonald P."/>
            <person name="Magnisalis V."/>
            <person name="Maru K."/>
            <person name="Matthews C."/>
            <person name="McCusker W."/>
            <person name="McDonough S."/>
            <person name="Mehta T."/>
            <person name="Meldrim J."/>
            <person name="Meneus L."/>
            <person name="Mihai O."/>
            <person name="Mihalev A."/>
            <person name="Mihova T."/>
            <person name="Mittelman R."/>
            <person name="Mlenga V."/>
            <person name="Montmayeur A."/>
            <person name="Mulrain L."/>
            <person name="Navidi A."/>
            <person name="Naylor J."/>
            <person name="Negash T."/>
            <person name="Nguyen T."/>
            <person name="Nguyen N."/>
            <person name="Nicol R."/>
            <person name="Norbu C."/>
            <person name="Norbu N."/>
            <person name="Novod N."/>
            <person name="O'Neill B."/>
            <person name="Osman S."/>
            <person name="Markiewicz E."/>
            <person name="Oyono O.L."/>
            <person name="Patti C."/>
            <person name="Phunkhang P."/>
            <person name="Pierre F."/>
            <person name="Priest M."/>
            <person name="Raghuraman S."/>
            <person name="Rege F."/>
            <person name="Reyes R."/>
            <person name="Rise C."/>
            <person name="Rogov P."/>
            <person name="Ross K."/>
            <person name="Ryan E."/>
            <person name="Settipalli S."/>
            <person name="Shea T."/>
            <person name="Sherpa N."/>
            <person name="Shi L."/>
            <person name="Shih D."/>
            <person name="Sparrow T."/>
            <person name="Spaulding J."/>
            <person name="Stalker J."/>
            <person name="Stange-Thomann N."/>
            <person name="Stavropoulos S."/>
            <person name="Stone C."/>
            <person name="Strader C."/>
            <person name="Tesfaye S."/>
            <person name="Thomson T."/>
            <person name="Thoulutsang Y."/>
            <person name="Thoulutsang D."/>
            <person name="Topham K."/>
            <person name="Topping I."/>
            <person name="Tsamla T."/>
            <person name="Vassiliev H."/>
            <person name="Vo A."/>
            <person name="Wangchuk T."/>
            <person name="Wangdi T."/>
            <person name="Weiand M."/>
            <person name="Wilkinson J."/>
            <person name="Wilson A."/>
            <person name="Yadav S."/>
            <person name="Young G."/>
            <person name="Yu Q."/>
            <person name="Zembek L."/>
            <person name="Zhong D."/>
            <person name="Zimmer A."/>
            <person name="Zwirko Z."/>
            <person name="Jaffe D.B."/>
            <person name="Alvarez P."/>
            <person name="Brockman W."/>
            <person name="Butler J."/>
            <person name="Chin C."/>
            <person name="Gnerre S."/>
            <person name="Grabherr M."/>
            <person name="Kleber M."/>
            <person name="Mauceli E."/>
            <person name="MacCallum I."/>
        </authorList>
    </citation>
    <scope>NUCLEOTIDE SEQUENCE [LARGE SCALE GENOMIC DNA]</scope>
    <source>
        <strain evidence="12">Tucson 15287-2541.00</strain>
    </source>
</reference>
<keyword evidence="12" id="KW-1185">Reference proteome</keyword>
<evidence type="ECO:0000259" key="10">
    <source>
        <dbReference type="PROSITE" id="PS00128"/>
    </source>
</evidence>
<dbReference type="Pfam" id="PF00062">
    <property type="entry name" value="Lys"/>
    <property type="match status" value="1"/>
</dbReference>
<comment type="similarity">
    <text evidence="8">Belongs to the glycosyl hydrolase 22 family.</text>
</comment>
<evidence type="ECO:0000256" key="8">
    <source>
        <dbReference type="RuleBase" id="RU004440"/>
    </source>
</evidence>
<evidence type="ECO:0000313" key="11">
    <source>
        <dbReference type="EMBL" id="EDW00906.1"/>
    </source>
</evidence>
<dbReference type="Proteomes" id="UP000001070">
    <property type="component" value="Unassembled WGS sequence"/>
</dbReference>
<organism evidence="12">
    <name type="scientific">Drosophila grimshawi</name>
    <name type="common">Hawaiian fruit fly</name>
    <name type="synonym">Idiomyia grimshawi</name>
    <dbReference type="NCBI Taxonomy" id="7222"/>
    <lineage>
        <taxon>Eukaryota</taxon>
        <taxon>Metazoa</taxon>
        <taxon>Ecdysozoa</taxon>
        <taxon>Arthropoda</taxon>
        <taxon>Hexapoda</taxon>
        <taxon>Insecta</taxon>
        <taxon>Pterygota</taxon>
        <taxon>Neoptera</taxon>
        <taxon>Endopterygota</taxon>
        <taxon>Diptera</taxon>
        <taxon>Brachycera</taxon>
        <taxon>Muscomorpha</taxon>
        <taxon>Ephydroidea</taxon>
        <taxon>Drosophilidae</taxon>
        <taxon>Drosophila</taxon>
        <taxon>Hawaiian Drosophila</taxon>
    </lineage>
</organism>
<dbReference type="PANTHER" id="PTHR11407">
    <property type="entry name" value="LYSOZYME C"/>
    <property type="match status" value="1"/>
</dbReference>
<feature type="chain" id="PRO_5002811520" description="lysozyme" evidence="9">
    <location>
        <begin position="28"/>
        <end position="198"/>
    </location>
</feature>
<evidence type="ECO:0000256" key="9">
    <source>
        <dbReference type="SAM" id="SignalP"/>
    </source>
</evidence>
<dbReference type="EC" id="3.2.1.17" evidence="2"/>
<dbReference type="STRING" id="7222.B4J6D3"/>
<dbReference type="OMA" id="FQISDGW"/>
<dbReference type="InParanoid" id="B4J6D3"/>
<feature type="signal peptide" evidence="9">
    <location>
        <begin position="1"/>
        <end position="27"/>
    </location>
</feature>
<dbReference type="InterPro" id="IPR019799">
    <property type="entry name" value="Glyco_hydro_22_CS"/>
</dbReference>
<evidence type="ECO:0000256" key="4">
    <source>
        <dbReference type="ARBA" id="ARBA00022638"/>
    </source>
</evidence>
<gene>
    <name evidence="11" type="primary">Dgri\GH21143</name>
    <name evidence="11" type="ORF">Dgri_GH21143</name>
</gene>
<dbReference type="AlphaFoldDB" id="B4J6D3"/>
<dbReference type="eggNOG" id="ENOG502T9SE">
    <property type="taxonomic scope" value="Eukaryota"/>
</dbReference>
<keyword evidence="6" id="KW-1015">Disulfide bond</keyword>
<dbReference type="HOGENOM" id="CLU_111620_2_1_1"/>
<dbReference type="OrthoDB" id="7871363at2759"/>
<keyword evidence="7" id="KW-0326">Glycosidase</keyword>
<dbReference type="InterPro" id="IPR001916">
    <property type="entry name" value="Glyco_hydro_22"/>
</dbReference>
<dbReference type="GO" id="GO:0031640">
    <property type="term" value="P:killing of cells of another organism"/>
    <property type="evidence" value="ECO:0007669"/>
    <property type="project" value="UniProtKB-KW"/>
</dbReference>
<evidence type="ECO:0000256" key="7">
    <source>
        <dbReference type="ARBA" id="ARBA00023295"/>
    </source>
</evidence>
<keyword evidence="4" id="KW-0081">Bacteriolytic enzyme</keyword>
<proteinExistence type="inferred from homology"/>
<keyword evidence="5 9" id="KW-0732">Signal</keyword>
<dbReference type="KEGG" id="dgr:6559630"/>
<sequence length="198" mass="22316">MAEKDLSFKWSVLLMVLQLILAGTAEGQRILDRCTLAVKMDELGVPRDELARYVFIARELSNFRTNAVSSPDPQNYRNYGIFQISDGWWCLSDKRLSTINICKVDCEQLLSDNIRASVKCAQEIKKTHGWDAWQNVMVRYDESGQTSVDDCFPEETSVQVSTANDTATGGSGRSQQTSNRFQVNNDVSISNDCIIWSN</sequence>